<protein>
    <submittedName>
        <fullName evidence="2">VirE N-terminal domain-containing protein</fullName>
    </submittedName>
</protein>
<organism evidence="2 3">
    <name type="scientific">Pontibacter ummariensis</name>
    <dbReference type="NCBI Taxonomy" id="1610492"/>
    <lineage>
        <taxon>Bacteria</taxon>
        <taxon>Pseudomonadati</taxon>
        <taxon>Bacteroidota</taxon>
        <taxon>Cytophagia</taxon>
        <taxon>Cytophagales</taxon>
        <taxon>Hymenobacteraceae</taxon>
        <taxon>Pontibacter</taxon>
    </lineage>
</organism>
<reference evidence="3" key="1">
    <citation type="submission" date="2017-06" db="EMBL/GenBank/DDBJ databases">
        <authorList>
            <person name="Varghese N."/>
            <person name="Submissions S."/>
        </authorList>
    </citation>
    <scope>NUCLEOTIDE SEQUENCE [LARGE SCALE GENOMIC DNA]</scope>
    <source>
        <strain evidence="3">NKM1</strain>
    </source>
</reference>
<evidence type="ECO:0000259" key="1">
    <source>
        <dbReference type="Pfam" id="PF08800"/>
    </source>
</evidence>
<evidence type="ECO:0000313" key="3">
    <source>
        <dbReference type="Proteomes" id="UP000198432"/>
    </source>
</evidence>
<sequence>MSISLRVKFFSHWSNHSEEHRERPMDTQTHPAAKEFYKYTFKELCQERGEALALEKVAMYQQPIYQHLNCTLLATYQNPSPAPEPSLLSQVVSVFYAPATNTTWQKQMPLHNVVNLIRSEVFKHETNVLRATPKNTTGKRKDCPNSIYKRTNFSYATFSGTFTYRDDKGLAKHSGLICIDIDHLGERLEEVRAKIIEDLATVVCFISPNGDGLKVLYEMDISKHSQYDWYEGYRQYLARSFGLEMGKLDSSCKNVSRACFLPHDPNIFVNPHFVTK</sequence>
<keyword evidence="3" id="KW-1185">Reference proteome</keyword>
<dbReference type="AlphaFoldDB" id="A0A239DDV0"/>
<dbReference type="Pfam" id="PF08800">
    <property type="entry name" value="BT4734-like_N"/>
    <property type="match status" value="1"/>
</dbReference>
<dbReference type="Proteomes" id="UP000198432">
    <property type="component" value="Unassembled WGS sequence"/>
</dbReference>
<dbReference type="InterPro" id="IPR014907">
    <property type="entry name" value="BT4734-like_N"/>
</dbReference>
<evidence type="ECO:0000313" key="2">
    <source>
        <dbReference type="EMBL" id="SNS30232.1"/>
    </source>
</evidence>
<name>A0A239DDV0_9BACT</name>
<proteinExistence type="predicted"/>
<feature type="domain" description="BT4734-like N-terminal" evidence="1">
    <location>
        <begin position="154"/>
        <end position="268"/>
    </location>
</feature>
<gene>
    <name evidence="2" type="ORF">SAMN06296052_104174</name>
</gene>
<accession>A0A239DDV0</accession>
<dbReference type="EMBL" id="FZOQ01000004">
    <property type="protein sequence ID" value="SNS30232.1"/>
    <property type="molecule type" value="Genomic_DNA"/>
</dbReference>